<sequence>MLAILEPFCPLTTMVGTKLSSASSRLVNQLESPSTVDQANKGTVPLHSLTEIVTEPEAKQVILDMLGSGTPESVIRSIFETGYYEIAVPPRSIGVPYIAITYTNDEQEVYVYDMNSQPPQHLDLLTVPRPGMSTVERDEDENEAAWDRLQWGSIDYLDDSGELNSIPWPVLYTNTDFEDLEAVSGLEIYFSGSSDRSWGLCTPIMNDGIEPWRLSRASISQSAQLDMWARDWSEDYELGDAQHLIVADDDEDLGQDSSAGSNSSSDSEMEWLRDVE</sequence>
<protein>
    <submittedName>
        <fullName evidence="2">Uncharacterized protein</fullName>
    </submittedName>
</protein>
<dbReference type="AlphaFoldDB" id="A0A8H7HQD1"/>
<evidence type="ECO:0000313" key="2">
    <source>
        <dbReference type="EMBL" id="KAF8704785.1"/>
    </source>
</evidence>
<proteinExistence type="predicted"/>
<dbReference type="OrthoDB" id="3234434at2759"/>
<feature type="region of interest" description="Disordered" evidence="1">
    <location>
        <begin position="247"/>
        <end position="276"/>
    </location>
</feature>
<dbReference type="EMBL" id="JACYCD010000054">
    <property type="protein sequence ID" value="KAF8704785.1"/>
    <property type="molecule type" value="Genomic_DNA"/>
</dbReference>
<evidence type="ECO:0000313" key="3">
    <source>
        <dbReference type="Proteomes" id="UP000602905"/>
    </source>
</evidence>
<feature type="non-terminal residue" evidence="2">
    <location>
        <position position="276"/>
    </location>
</feature>
<organism evidence="2 3">
    <name type="scientific">Rhizoctonia solani</name>
    <dbReference type="NCBI Taxonomy" id="456999"/>
    <lineage>
        <taxon>Eukaryota</taxon>
        <taxon>Fungi</taxon>
        <taxon>Dikarya</taxon>
        <taxon>Basidiomycota</taxon>
        <taxon>Agaricomycotina</taxon>
        <taxon>Agaricomycetes</taxon>
        <taxon>Cantharellales</taxon>
        <taxon>Ceratobasidiaceae</taxon>
        <taxon>Rhizoctonia</taxon>
    </lineage>
</organism>
<dbReference type="Proteomes" id="UP000602905">
    <property type="component" value="Unassembled WGS sequence"/>
</dbReference>
<gene>
    <name evidence="2" type="ORF">RHS03_05864</name>
</gene>
<evidence type="ECO:0000256" key="1">
    <source>
        <dbReference type="SAM" id="MobiDB-lite"/>
    </source>
</evidence>
<accession>A0A8H7HQD1</accession>
<feature type="compositionally biased region" description="Low complexity" evidence="1">
    <location>
        <begin position="257"/>
        <end position="266"/>
    </location>
</feature>
<name>A0A8H7HQD1_9AGAM</name>
<comment type="caution">
    <text evidence="2">The sequence shown here is derived from an EMBL/GenBank/DDBJ whole genome shotgun (WGS) entry which is preliminary data.</text>
</comment>
<reference evidence="2" key="1">
    <citation type="submission" date="2020-09" db="EMBL/GenBank/DDBJ databases">
        <title>Comparative genome analyses of four rice-infecting Rhizoctonia solani isolates reveal extensive enrichment of homogalacturonan modification genes.</title>
        <authorList>
            <person name="Lee D.-Y."/>
            <person name="Jeon J."/>
            <person name="Kim K.-T."/>
            <person name="Cheong K."/>
            <person name="Song H."/>
            <person name="Choi G."/>
            <person name="Ko J."/>
            <person name="Opiyo S.O."/>
            <person name="Zuo S."/>
            <person name="Madhav S."/>
            <person name="Lee Y.-H."/>
            <person name="Wang G.-L."/>
        </authorList>
    </citation>
    <scope>NUCLEOTIDE SEQUENCE</scope>
    <source>
        <strain evidence="2">AG1-IA WGL</strain>
    </source>
</reference>